<keyword evidence="1" id="KW-0812">Transmembrane</keyword>
<dbReference type="OMA" id="LETTPWR"/>
<dbReference type="EMBL" id="JABSTR010000003">
    <property type="protein sequence ID" value="KAH9365560.1"/>
    <property type="molecule type" value="Genomic_DNA"/>
</dbReference>
<evidence type="ECO:0000313" key="3">
    <source>
        <dbReference type="EMBL" id="KAH9365560.1"/>
    </source>
</evidence>
<dbReference type="VEuPathDB" id="VectorBase:HLOH_065471"/>
<gene>
    <name evidence="3" type="ORF">HPB48_008921</name>
</gene>
<keyword evidence="4" id="KW-1185">Reference proteome</keyword>
<keyword evidence="1" id="KW-0472">Membrane</keyword>
<feature type="transmembrane region" description="Helical" evidence="1">
    <location>
        <begin position="12"/>
        <end position="32"/>
    </location>
</feature>
<reference evidence="3 4" key="1">
    <citation type="journal article" date="2020" name="Cell">
        <title>Large-Scale Comparative Analyses of Tick Genomes Elucidate Their Genetic Diversity and Vector Capacities.</title>
        <authorList>
            <consortium name="Tick Genome and Microbiome Consortium (TIGMIC)"/>
            <person name="Jia N."/>
            <person name="Wang J."/>
            <person name="Shi W."/>
            <person name="Du L."/>
            <person name="Sun Y."/>
            <person name="Zhan W."/>
            <person name="Jiang J.F."/>
            <person name="Wang Q."/>
            <person name="Zhang B."/>
            <person name="Ji P."/>
            <person name="Bell-Sakyi L."/>
            <person name="Cui X.M."/>
            <person name="Yuan T.T."/>
            <person name="Jiang B.G."/>
            <person name="Yang W.F."/>
            <person name="Lam T.T."/>
            <person name="Chang Q.C."/>
            <person name="Ding S.J."/>
            <person name="Wang X.J."/>
            <person name="Zhu J.G."/>
            <person name="Ruan X.D."/>
            <person name="Zhao L."/>
            <person name="Wei J.T."/>
            <person name="Ye R.Z."/>
            <person name="Que T.C."/>
            <person name="Du C.H."/>
            <person name="Zhou Y.H."/>
            <person name="Cheng J.X."/>
            <person name="Dai P.F."/>
            <person name="Guo W.B."/>
            <person name="Han X.H."/>
            <person name="Huang E.J."/>
            <person name="Li L.F."/>
            <person name="Wei W."/>
            <person name="Gao Y.C."/>
            <person name="Liu J.Z."/>
            <person name="Shao H.Z."/>
            <person name="Wang X."/>
            <person name="Wang C.C."/>
            <person name="Yang T.C."/>
            <person name="Huo Q.B."/>
            <person name="Li W."/>
            <person name="Chen H.Y."/>
            <person name="Chen S.E."/>
            <person name="Zhou L.G."/>
            <person name="Ni X.B."/>
            <person name="Tian J.H."/>
            <person name="Sheng Y."/>
            <person name="Liu T."/>
            <person name="Pan Y.S."/>
            <person name="Xia L.Y."/>
            <person name="Li J."/>
            <person name="Zhao F."/>
            <person name="Cao W.C."/>
        </authorList>
    </citation>
    <scope>NUCLEOTIDE SEQUENCE [LARGE SCALE GENOMIC DNA]</scope>
    <source>
        <strain evidence="3">HaeL-2018</strain>
    </source>
</reference>
<accession>A0A9J6FTA3</accession>
<sequence>MREDSLTSDDRWINFYTGLRTYAILLALFNFLERGVFHGPRNSLSKFQEFMLTLVRVRLGVTIQDLAFRFGVRWNLETTPWRKTDLFFLSLLGKSTHSLTNSRACD</sequence>
<keyword evidence="1" id="KW-1133">Transmembrane helix</keyword>
<protein>
    <recommendedName>
        <fullName evidence="2">Transposase Helix-turn-helix domain-containing protein</fullName>
    </recommendedName>
</protein>
<dbReference type="OrthoDB" id="8195867at2759"/>
<dbReference type="AlphaFoldDB" id="A0A9J6FTA3"/>
<dbReference type="Proteomes" id="UP000821853">
    <property type="component" value="Unassembled WGS sequence"/>
</dbReference>
<comment type="caution">
    <text evidence="3">The sequence shown here is derived from an EMBL/GenBank/DDBJ whole genome shotgun (WGS) entry which is preliminary data.</text>
</comment>
<evidence type="ECO:0000313" key="4">
    <source>
        <dbReference type="Proteomes" id="UP000821853"/>
    </source>
</evidence>
<dbReference type="Pfam" id="PF13613">
    <property type="entry name" value="HTH_Tnp_4"/>
    <property type="match status" value="1"/>
</dbReference>
<organism evidence="3 4">
    <name type="scientific">Haemaphysalis longicornis</name>
    <name type="common">Bush tick</name>
    <dbReference type="NCBI Taxonomy" id="44386"/>
    <lineage>
        <taxon>Eukaryota</taxon>
        <taxon>Metazoa</taxon>
        <taxon>Ecdysozoa</taxon>
        <taxon>Arthropoda</taxon>
        <taxon>Chelicerata</taxon>
        <taxon>Arachnida</taxon>
        <taxon>Acari</taxon>
        <taxon>Parasitiformes</taxon>
        <taxon>Ixodida</taxon>
        <taxon>Ixodoidea</taxon>
        <taxon>Ixodidae</taxon>
        <taxon>Haemaphysalinae</taxon>
        <taxon>Haemaphysalis</taxon>
    </lineage>
</organism>
<evidence type="ECO:0000259" key="2">
    <source>
        <dbReference type="Pfam" id="PF13613"/>
    </source>
</evidence>
<dbReference type="PANTHER" id="PTHR23080">
    <property type="entry name" value="THAP DOMAIN PROTEIN"/>
    <property type="match status" value="1"/>
</dbReference>
<feature type="domain" description="Transposase Helix-turn-helix" evidence="2">
    <location>
        <begin position="42"/>
        <end position="72"/>
    </location>
</feature>
<name>A0A9J6FTA3_HAELO</name>
<dbReference type="InterPro" id="IPR027805">
    <property type="entry name" value="Transposase_HTH_dom"/>
</dbReference>
<evidence type="ECO:0000256" key="1">
    <source>
        <dbReference type="SAM" id="Phobius"/>
    </source>
</evidence>
<proteinExistence type="predicted"/>